<dbReference type="PROSITE" id="PS00411">
    <property type="entry name" value="KINESIN_MOTOR_1"/>
    <property type="match status" value="1"/>
</dbReference>
<evidence type="ECO:0000313" key="9">
    <source>
        <dbReference type="Proteomes" id="UP000008743"/>
    </source>
</evidence>
<keyword evidence="1 3" id="KW-0547">Nucleotide-binding</keyword>
<feature type="region of interest" description="Disordered" evidence="6">
    <location>
        <begin position="926"/>
        <end position="961"/>
    </location>
</feature>
<dbReference type="eggNOG" id="KOG0242">
    <property type="taxonomic scope" value="Eukaryota"/>
</dbReference>
<dbReference type="GO" id="GO:0005524">
    <property type="term" value="F:ATP binding"/>
    <property type="evidence" value="ECO:0007669"/>
    <property type="project" value="UniProtKB-UniRule"/>
</dbReference>
<dbReference type="PANTHER" id="PTHR47968">
    <property type="entry name" value="CENTROMERE PROTEIN E"/>
    <property type="match status" value="1"/>
</dbReference>
<feature type="region of interest" description="Disordered" evidence="6">
    <location>
        <begin position="880"/>
        <end position="911"/>
    </location>
</feature>
<protein>
    <recommendedName>
        <fullName evidence="4">Kinesin-like protein</fullName>
    </recommendedName>
</protein>
<dbReference type="OrthoDB" id="3176171at2759"/>
<dbReference type="STRING" id="595528.A0A0D2U6E2"/>
<dbReference type="InterPro" id="IPR027640">
    <property type="entry name" value="Kinesin-like_fam"/>
</dbReference>
<comment type="similarity">
    <text evidence="3 4">Belongs to the TRAFAC class myosin-kinesin ATPase superfamily. Kinesin family.</text>
</comment>
<feature type="compositionally biased region" description="Low complexity" evidence="6">
    <location>
        <begin position="514"/>
        <end position="531"/>
    </location>
</feature>
<feature type="domain" description="Kinesin motor" evidence="7">
    <location>
        <begin position="38"/>
        <end position="405"/>
    </location>
</feature>
<dbReference type="Pfam" id="PF00225">
    <property type="entry name" value="Kinesin"/>
    <property type="match status" value="1"/>
</dbReference>
<dbReference type="AlphaFoldDB" id="A0A0D2U6E2"/>
<feature type="compositionally biased region" description="Low complexity" evidence="6">
    <location>
        <begin position="929"/>
        <end position="961"/>
    </location>
</feature>
<dbReference type="InParanoid" id="A0A0D2U6E2"/>
<keyword evidence="2 3" id="KW-0067">ATP-binding</keyword>
<gene>
    <name evidence="8" type="ORF">CAOG_001975</name>
</gene>
<feature type="region of interest" description="Disordered" evidence="6">
    <location>
        <begin position="742"/>
        <end position="774"/>
    </location>
</feature>
<evidence type="ECO:0000256" key="3">
    <source>
        <dbReference type="PROSITE-ProRule" id="PRU00283"/>
    </source>
</evidence>
<reference evidence="9" key="1">
    <citation type="submission" date="2011-02" db="EMBL/GenBank/DDBJ databases">
        <title>The Genome Sequence of Capsaspora owczarzaki ATCC 30864.</title>
        <authorList>
            <person name="Russ C."/>
            <person name="Cuomo C."/>
            <person name="Burger G."/>
            <person name="Gray M.W."/>
            <person name="Holland P.W.H."/>
            <person name="King N."/>
            <person name="Lang F.B.F."/>
            <person name="Roger A.J."/>
            <person name="Ruiz-Trillo I."/>
            <person name="Young S.K."/>
            <person name="Zeng Q."/>
            <person name="Gargeya S."/>
            <person name="Alvarado L."/>
            <person name="Berlin A."/>
            <person name="Chapman S.B."/>
            <person name="Chen Z."/>
            <person name="Freedman E."/>
            <person name="Gellesch M."/>
            <person name="Goldberg J."/>
            <person name="Griggs A."/>
            <person name="Gujja S."/>
            <person name="Heilman E."/>
            <person name="Heiman D."/>
            <person name="Howarth C."/>
            <person name="Mehta T."/>
            <person name="Neiman D."/>
            <person name="Pearson M."/>
            <person name="Roberts A."/>
            <person name="Saif S."/>
            <person name="Shea T."/>
            <person name="Shenoy N."/>
            <person name="Sisk P."/>
            <person name="Stolte C."/>
            <person name="Sykes S."/>
            <person name="White J."/>
            <person name="Yandava C."/>
            <person name="Haas B."/>
            <person name="Nusbaum C."/>
            <person name="Birren B."/>
        </authorList>
    </citation>
    <scope>NUCLEOTIDE SEQUENCE</scope>
    <source>
        <strain evidence="9">ATCC 30864</strain>
    </source>
</reference>
<dbReference type="SUPFAM" id="SSF52540">
    <property type="entry name" value="P-loop containing nucleoside triphosphate hydrolases"/>
    <property type="match status" value="1"/>
</dbReference>
<sequence length="961" mass="100933">MPSLGSSNGSSGVVAPLAASEDASQQPQQQQSEPEEHNMLVLVRTRPLNDRERQTSQREIVRVVPPNLISFDPPSDDGVPAFSTGAYTSTTNGPAASASAAPNAAVTAGSVVMGRKPRDLTFPFDRVFGPHATQEEVFAPLLPLISNVLDGMNATVCAYGATSAGKTHTMVGTEDAPGIMILAIRELYRRAELVASDRLATIAISYLEVYNETIRDLIQPSGPLALREENGTVTIAGLSVHTPSSPDELFGMLTEANANRTQHPTDANANSSRSHAVLQVHVRQSNRTASIHADFTMAKLTLIDLAGSERATVTTNSGARLREGANINRSLLALGNCINALVERSRRRSNTTPYIPFRDSKLTRLLKDSLGGNCKTVMIANVSPAPLCMEDTHNTLVYASRARSIKSTVVANETKVEFHVSRYVTIIDDLQNEVAELKAKLRAQESRANAAAKTVAQPPSVTVASGYPSPLVRRLVSLAATQQALLAASGRNTAESESLFSQAMSEWQHAQRPSSSASSASSTSSASSASTFESPIITRSAAAMQGLKRTSPSTAEEDAAASVRPLVQRLRATFEEASNNSTTTTPIKLPSTLSPRGGRAASPSLILQQLSSARAADGTPAVARYAPASVLDSLRKQKPSEFSATPVKGASPKMSGARARARVSFAPQVIEHSDPNMSYMSDHDDEPALPAFANANDSVCCRGVGRGDNPGRLWRAATCPLMSTQLLPALWASRCSLPSRMSMPMSTPTRGGSERRDASSWHIDNIRPGPSSANSDVSMMDTTLDMSHLQSAAAAAATTAASTTNSAAWAASRVPVATATPRTAAALARRSIAGTGMFDGNGSVLGPSGKPTTLANGGASRIAKPPARTLTSTAAAAAVHQPQSTTMQPASRVATKVDSHGPSSPVLANSTANRLPGAQRTLKPMTATAARSGSSMVASAVASESRRASVSTTTATRRPWR</sequence>
<feature type="coiled-coil region" evidence="5">
    <location>
        <begin position="420"/>
        <end position="454"/>
    </location>
</feature>
<dbReference type="PhylomeDB" id="A0A0D2U6E2"/>
<dbReference type="InterPro" id="IPR019821">
    <property type="entry name" value="Kinesin_motor_CS"/>
</dbReference>
<evidence type="ECO:0000256" key="2">
    <source>
        <dbReference type="ARBA" id="ARBA00022840"/>
    </source>
</evidence>
<evidence type="ECO:0000259" key="7">
    <source>
        <dbReference type="PROSITE" id="PS50067"/>
    </source>
</evidence>
<feature type="compositionally biased region" description="Low complexity" evidence="6">
    <location>
        <begin position="1"/>
        <end position="12"/>
    </location>
</feature>
<dbReference type="InterPro" id="IPR027417">
    <property type="entry name" value="P-loop_NTPase"/>
</dbReference>
<feature type="binding site" evidence="3">
    <location>
        <begin position="160"/>
        <end position="167"/>
    </location>
    <ligand>
        <name>ATP</name>
        <dbReference type="ChEBI" id="CHEBI:30616"/>
    </ligand>
</feature>
<dbReference type="GO" id="GO:0008017">
    <property type="term" value="F:microtubule binding"/>
    <property type="evidence" value="ECO:0007669"/>
    <property type="project" value="InterPro"/>
</dbReference>
<dbReference type="Gene3D" id="3.40.850.10">
    <property type="entry name" value="Kinesin motor domain"/>
    <property type="match status" value="1"/>
</dbReference>
<organism evidence="8 9">
    <name type="scientific">Capsaspora owczarzaki (strain ATCC 30864)</name>
    <dbReference type="NCBI Taxonomy" id="595528"/>
    <lineage>
        <taxon>Eukaryota</taxon>
        <taxon>Filasterea</taxon>
        <taxon>Capsaspora</taxon>
    </lineage>
</organism>
<feature type="region of interest" description="Disordered" evidence="6">
    <location>
        <begin position="497"/>
        <end position="532"/>
    </location>
</feature>
<dbReference type="PRINTS" id="PR00380">
    <property type="entry name" value="KINESINHEAVY"/>
</dbReference>
<evidence type="ECO:0000256" key="6">
    <source>
        <dbReference type="SAM" id="MobiDB-lite"/>
    </source>
</evidence>
<feature type="compositionally biased region" description="Polar residues" evidence="6">
    <location>
        <begin position="576"/>
        <end position="594"/>
    </location>
</feature>
<dbReference type="PROSITE" id="PS50067">
    <property type="entry name" value="KINESIN_MOTOR_2"/>
    <property type="match status" value="1"/>
</dbReference>
<accession>A0A0D2U6E2</accession>
<proteinExistence type="inferred from homology"/>
<dbReference type="InterPro" id="IPR001752">
    <property type="entry name" value="Kinesin_motor_dom"/>
</dbReference>
<dbReference type="PANTHER" id="PTHR47968:SF65">
    <property type="entry name" value="KINESIN MOTOR DOMAIN-CONTAINING PROTEIN"/>
    <property type="match status" value="1"/>
</dbReference>
<evidence type="ECO:0000313" key="8">
    <source>
        <dbReference type="EMBL" id="KJE90711.1"/>
    </source>
</evidence>
<keyword evidence="4" id="KW-0493">Microtubule</keyword>
<feature type="region of interest" description="Disordered" evidence="6">
    <location>
        <begin position="574"/>
        <end position="601"/>
    </location>
</feature>
<evidence type="ECO:0000256" key="4">
    <source>
        <dbReference type="RuleBase" id="RU000394"/>
    </source>
</evidence>
<dbReference type="EMBL" id="KE346361">
    <property type="protein sequence ID" value="KJE90711.1"/>
    <property type="molecule type" value="Genomic_DNA"/>
</dbReference>
<dbReference type="SMART" id="SM00129">
    <property type="entry name" value="KISc"/>
    <property type="match status" value="1"/>
</dbReference>
<evidence type="ECO:0000256" key="1">
    <source>
        <dbReference type="ARBA" id="ARBA00022741"/>
    </source>
</evidence>
<keyword evidence="5" id="KW-0175">Coiled coil</keyword>
<keyword evidence="3 4" id="KW-0505">Motor protein</keyword>
<name>A0A0D2U6E2_CAPO3</name>
<keyword evidence="9" id="KW-1185">Reference proteome</keyword>
<dbReference type="InterPro" id="IPR036961">
    <property type="entry name" value="Kinesin_motor_dom_sf"/>
</dbReference>
<evidence type="ECO:0000256" key="5">
    <source>
        <dbReference type="SAM" id="Coils"/>
    </source>
</evidence>
<dbReference type="GO" id="GO:0003777">
    <property type="term" value="F:microtubule motor activity"/>
    <property type="evidence" value="ECO:0007669"/>
    <property type="project" value="InterPro"/>
</dbReference>
<feature type="region of interest" description="Disordered" evidence="6">
    <location>
        <begin position="1"/>
        <end position="39"/>
    </location>
</feature>
<dbReference type="Proteomes" id="UP000008743">
    <property type="component" value="Unassembled WGS sequence"/>
</dbReference>
<dbReference type="GO" id="GO:0007018">
    <property type="term" value="P:microtubule-based movement"/>
    <property type="evidence" value="ECO:0007669"/>
    <property type="project" value="InterPro"/>
</dbReference>
<dbReference type="GO" id="GO:0005874">
    <property type="term" value="C:microtubule"/>
    <property type="evidence" value="ECO:0007669"/>
    <property type="project" value="UniProtKB-KW"/>
</dbReference>